<dbReference type="SUPFAM" id="SSF52047">
    <property type="entry name" value="RNI-like"/>
    <property type="match status" value="1"/>
</dbReference>
<dbReference type="SUPFAM" id="SSF81383">
    <property type="entry name" value="F-box domain"/>
    <property type="match status" value="1"/>
</dbReference>
<dbReference type="EMBL" id="JADNRY010000155">
    <property type="protein sequence ID" value="KAF9063031.1"/>
    <property type="molecule type" value="Genomic_DNA"/>
</dbReference>
<sequence length="519" mass="58420">MHAESRVRPVLRPTTAYRSSQRTIRLGQKKRRTTNKQTEFFPSFRNLRMYTVHHDISDSLHTLNTRNALNTLNALNTHRDALLDKHRDLLRQLDETTLEIRATEIKLACIHNESNAFISRLPPELLSLVFLVLQEEVPFSHFAAARVCSGWRALVNGTPLLWGNIVIRVDEKRPAGIEAQLHKLETSLARSGRYDARVLLYVYAFEHGTAHLVLRDELEYLCAPQLEYLGLYVAWAPDIALYGDVLSNTPLIFKGGAPVLTYLQVTGIAAALRPPTGSDLTILHVDGTHMADLTAQEYREFLASTPSLVHLSLLYVEIAGPLTVMGKVELPRLRSLRLRAQGNIVGSFTSVLLDPLPLDRLDTLILCDVNDLEVFDFPNVKHLSLHFCDFDVAQVGQMMLGFRSVVTLELESASLLYMALRIEGNPVWWPHLKELSVRDLDPGDAVALLRMVQGREGMKHPLGTLYFDGPSRRRAGSVLVELKSIISISRNSLRDDVRAWPAGSMVFGWVGDDDRTMER</sequence>
<protein>
    <recommendedName>
        <fullName evidence="2">F-box domain-containing protein</fullName>
    </recommendedName>
</protein>
<dbReference type="OrthoDB" id="3203373at2759"/>
<feature type="domain" description="F-box" evidence="2">
    <location>
        <begin position="118"/>
        <end position="167"/>
    </location>
</feature>
<dbReference type="Gene3D" id="1.20.1280.50">
    <property type="match status" value="1"/>
</dbReference>
<keyword evidence="1" id="KW-0175">Coiled coil</keyword>
<accession>A0A9P5U1M2</accession>
<dbReference type="InterPro" id="IPR001810">
    <property type="entry name" value="F-box_dom"/>
</dbReference>
<proteinExistence type="predicted"/>
<evidence type="ECO:0000313" key="3">
    <source>
        <dbReference type="EMBL" id="KAF9063031.1"/>
    </source>
</evidence>
<feature type="coiled-coil region" evidence="1">
    <location>
        <begin position="79"/>
        <end position="106"/>
    </location>
</feature>
<gene>
    <name evidence="3" type="ORF">BDP27DRAFT_1405965</name>
</gene>
<keyword evidence="4" id="KW-1185">Reference proteome</keyword>
<evidence type="ECO:0000313" key="4">
    <source>
        <dbReference type="Proteomes" id="UP000772434"/>
    </source>
</evidence>
<dbReference type="Proteomes" id="UP000772434">
    <property type="component" value="Unassembled WGS sequence"/>
</dbReference>
<organism evidence="3 4">
    <name type="scientific">Rhodocollybia butyracea</name>
    <dbReference type="NCBI Taxonomy" id="206335"/>
    <lineage>
        <taxon>Eukaryota</taxon>
        <taxon>Fungi</taxon>
        <taxon>Dikarya</taxon>
        <taxon>Basidiomycota</taxon>
        <taxon>Agaricomycotina</taxon>
        <taxon>Agaricomycetes</taxon>
        <taxon>Agaricomycetidae</taxon>
        <taxon>Agaricales</taxon>
        <taxon>Marasmiineae</taxon>
        <taxon>Omphalotaceae</taxon>
        <taxon>Rhodocollybia</taxon>
    </lineage>
</organism>
<dbReference type="InterPro" id="IPR032675">
    <property type="entry name" value="LRR_dom_sf"/>
</dbReference>
<name>A0A9P5U1M2_9AGAR</name>
<dbReference type="AlphaFoldDB" id="A0A9P5U1M2"/>
<evidence type="ECO:0000259" key="2">
    <source>
        <dbReference type="Pfam" id="PF12937"/>
    </source>
</evidence>
<reference evidence="3" key="1">
    <citation type="submission" date="2020-11" db="EMBL/GenBank/DDBJ databases">
        <authorList>
            <consortium name="DOE Joint Genome Institute"/>
            <person name="Ahrendt S."/>
            <person name="Riley R."/>
            <person name="Andreopoulos W."/>
            <person name="Labutti K."/>
            <person name="Pangilinan J."/>
            <person name="Ruiz-Duenas F.J."/>
            <person name="Barrasa J.M."/>
            <person name="Sanchez-Garcia M."/>
            <person name="Camarero S."/>
            <person name="Miyauchi S."/>
            <person name="Serrano A."/>
            <person name="Linde D."/>
            <person name="Babiker R."/>
            <person name="Drula E."/>
            <person name="Ayuso-Fernandez I."/>
            <person name="Pacheco R."/>
            <person name="Padilla G."/>
            <person name="Ferreira P."/>
            <person name="Barriuso J."/>
            <person name="Kellner H."/>
            <person name="Castanera R."/>
            <person name="Alfaro M."/>
            <person name="Ramirez L."/>
            <person name="Pisabarro A.G."/>
            <person name="Kuo A."/>
            <person name="Tritt A."/>
            <person name="Lipzen A."/>
            <person name="He G."/>
            <person name="Yan M."/>
            <person name="Ng V."/>
            <person name="Cullen D."/>
            <person name="Martin F."/>
            <person name="Rosso M.-N."/>
            <person name="Henrissat B."/>
            <person name="Hibbett D."/>
            <person name="Martinez A.T."/>
            <person name="Grigoriev I.V."/>
        </authorList>
    </citation>
    <scope>NUCLEOTIDE SEQUENCE</scope>
    <source>
        <strain evidence="3">AH 40177</strain>
    </source>
</reference>
<dbReference type="InterPro" id="IPR036047">
    <property type="entry name" value="F-box-like_dom_sf"/>
</dbReference>
<comment type="caution">
    <text evidence="3">The sequence shown here is derived from an EMBL/GenBank/DDBJ whole genome shotgun (WGS) entry which is preliminary data.</text>
</comment>
<dbReference type="Gene3D" id="3.80.10.10">
    <property type="entry name" value="Ribonuclease Inhibitor"/>
    <property type="match status" value="1"/>
</dbReference>
<dbReference type="Pfam" id="PF12937">
    <property type="entry name" value="F-box-like"/>
    <property type="match status" value="1"/>
</dbReference>
<evidence type="ECO:0000256" key="1">
    <source>
        <dbReference type="SAM" id="Coils"/>
    </source>
</evidence>